<proteinExistence type="predicted"/>
<reference evidence="2 3" key="1">
    <citation type="submission" date="2016-10" db="EMBL/GenBank/DDBJ databases">
        <authorList>
            <person name="de Groot N.N."/>
        </authorList>
    </citation>
    <scope>NUCLEOTIDE SEQUENCE [LARGE SCALE GENOMIC DNA]</scope>
    <source>
        <strain evidence="2 3">AR40</strain>
    </source>
</reference>
<dbReference type="PANTHER" id="PTHR43575:SF1">
    <property type="entry name" value="PROTEIN ABCI7, CHLOROPLASTIC"/>
    <property type="match status" value="1"/>
</dbReference>
<protein>
    <submittedName>
        <fullName evidence="2">Fe-S cluster assembly scaffold protein SufB</fullName>
    </submittedName>
</protein>
<dbReference type="SUPFAM" id="SSF101960">
    <property type="entry name" value="Stabilizer of iron transporter SufD"/>
    <property type="match status" value="1"/>
</dbReference>
<dbReference type="OrthoDB" id="9803529at2"/>
<name>A0A1H9WMC3_BUTFI</name>
<accession>A0A1H9WMC3</accession>
<evidence type="ECO:0000313" key="2">
    <source>
        <dbReference type="EMBL" id="SES34593.1"/>
    </source>
</evidence>
<gene>
    <name evidence="2" type="ORF">SAMN04487884_13131</name>
</gene>
<evidence type="ECO:0000313" key="3">
    <source>
        <dbReference type="Proteomes" id="UP000182584"/>
    </source>
</evidence>
<dbReference type="InterPro" id="IPR000825">
    <property type="entry name" value="SUF_FeS_clus_asmbl_SufBD_core"/>
</dbReference>
<feature type="domain" description="SUF system FeS cluster assembly SufBD core" evidence="1">
    <location>
        <begin position="136"/>
        <end position="360"/>
    </location>
</feature>
<evidence type="ECO:0000259" key="1">
    <source>
        <dbReference type="Pfam" id="PF01458"/>
    </source>
</evidence>
<dbReference type="AlphaFoldDB" id="A0A1H9WMC3"/>
<organism evidence="2 3">
    <name type="scientific">Butyrivibrio fibrisolvens</name>
    <dbReference type="NCBI Taxonomy" id="831"/>
    <lineage>
        <taxon>Bacteria</taxon>
        <taxon>Bacillati</taxon>
        <taxon>Bacillota</taxon>
        <taxon>Clostridia</taxon>
        <taxon>Lachnospirales</taxon>
        <taxon>Lachnospiraceae</taxon>
        <taxon>Butyrivibrio</taxon>
    </lineage>
</organism>
<dbReference type="PANTHER" id="PTHR43575">
    <property type="entry name" value="PROTEIN ABCI7, CHLOROPLASTIC"/>
    <property type="match status" value="1"/>
</dbReference>
<dbReference type="Proteomes" id="UP000182584">
    <property type="component" value="Unassembled WGS sequence"/>
</dbReference>
<dbReference type="EMBL" id="FOGJ01000031">
    <property type="protein sequence ID" value="SES34593.1"/>
    <property type="molecule type" value="Genomic_DNA"/>
</dbReference>
<dbReference type="GO" id="GO:0016226">
    <property type="term" value="P:iron-sulfur cluster assembly"/>
    <property type="evidence" value="ECO:0007669"/>
    <property type="project" value="InterPro"/>
</dbReference>
<dbReference type="RefSeq" id="WP_074758392.1">
    <property type="nucleotide sequence ID" value="NZ_FOGJ01000031.1"/>
</dbReference>
<dbReference type="Pfam" id="PF01458">
    <property type="entry name" value="SUFBD_core"/>
    <property type="match status" value="1"/>
</dbReference>
<sequence>MNIDMRVNELPARTYRWLQLNGEDINEQDIPFSSFAMDIVKAPEGVSIAEDVDGKEAEKVFAPSYEQRVKVDENIVGPNGDTSINHAGQIVRTGMGSGVDALLESADVRATVIKAADKTSVSEPVMLHDHLCSSGSAISRQVIVVPDGSSLTVIMDYDSDEDASGIEAVSTKFYVGKGATLHLVKIQMLGKKVRHFDDLGGVVMDNGRFELVQMEIGAIKAYAGAYVSLLGREAVSDNNTGFLGTDNQFYDFNYVAEQRGVKTSSMATYRGVLDGRAVKNWRGSLDFREGSVGGEGDEQEDTLLLSPDVVNRSIPLILCKEENVDGRHGATIGQLSDDMLFYMEARGIDKESAKKIMVRARLDSIARMIPDEKLKDKVSSYLDEIL</sequence>
<dbReference type="InterPro" id="IPR037284">
    <property type="entry name" value="SUF_FeS_clus_asmbl_SufBD_sf"/>
</dbReference>
<dbReference type="InterPro" id="IPR055346">
    <property type="entry name" value="Fe-S_cluster_assembly_SufBD"/>
</dbReference>
<dbReference type="eggNOG" id="COG0719">
    <property type="taxonomic scope" value="Bacteria"/>
</dbReference>